<organism evidence="4 5">
    <name type="scientific">Henosepilachna vigintioctopunctata</name>
    <dbReference type="NCBI Taxonomy" id="420089"/>
    <lineage>
        <taxon>Eukaryota</taxon>
        <taxon>Metazoa</taxon>
        <taxon>Ecdysozoa</taxon>
        <taxon>Arthropoda</taxon>
        <taxon>Hexapoda</taxon>
        <taxon>Insecta</taxon>
        <taxon>Pterygota</taxon>
        <taxon>Neoptera</taxon>
        <taxon>Endopterygota</taxon>
        <taxon>Coleoptera</taxon>
        <taxon>Polyphaga</taxon>
        <taxon>Cucujiformia</taxon>
        <taxon>Coccinelloidea</taxon>
        <taxon>Coccinellidae</taxon>
        <taxon>Epilachninae</taxon>
        <taxon>Epilachnini</taxon>
        <taxon>Henosepilachna</taxon>
    </lineage>
</organism>
<dbReference type="AlphaFoldDB" id="A0AAW1TJL3"/>
<comment type="caution">
    <text evidence="4">The sequence shown here is derived from an EMBL/GenBank/DDBJ whole genome shotgun (WGS) entry which is preliminary data.</text>
</comment>
<evidence type="ECO:0000256" key="2">
    <source>
        <dbReference type="SAM" id="MobiDB-lite"/>
    </source>
</evidence>
<dbReference type="InterPro" id="IPR058599">
    <property type="entry name" value="PHAT_Smg/ZCCHC2-like"/>
</dbReference>
<keyword evidence="1" id="KW-0863">Zinc-finger</keyword>
<dbReference type="PANTHER" id="PTHR16195:SF16">
    <property type="entry name" value="ZINC FINGER CCHC DOMAIN-CONTAINING PROTEIN 14"/>
    <property type="match status" value="1"/>
</dbReference>
<dbReference type="InterPro" id="IPR042344">
    <property type="entry name" value="ZCCHC14"/>
</dbReference>
<dbReference type="Pfam" id="PF26034">
    <property type="entry name" value="PHAT_SMAUG"/>
    <property type="match status" value="1"/>
</dbReference>
<keyword evidence="5" id="KW-1185">Reference proteome</keyword>
<feature type="compositionally biased region" description="Low complexity" evidence="2">
    <location>
        <begin position="399"/>
        <end position="414"/>
    </location>
</feature>
<sequence>MVCKEDVLLWFKDLDSYKRIDVLYDLLNMCLPFELRFLGSCVEDIGKHTYQELRGPAILANDYDKLSKDTTLNQNLLDDSVRHRILIYLSLLTSRNYTIANWLYKSHLRTERVEEFLQKTNFKSEVLLSEFLLLYTMALHHPAFTFEQKLFFGNVLSRLMEYKEHKYRFCPKPNVYGYPPGFGFPVGKTTNTSDSTGIPIKTNMTMSYGDIKVQLPSLHAMVPSQQPIDYSATIWNRPGVHCGAPEVPPFPPPPSVSPLVSRAGTPTHSRSSSPHRTITGSIRMPLTARPPPIPSNLDMMQPSLAAQTITQTVSIDPAPHSSVPPMFSNSSDLKLPDDELTQIQDTQLADTPWVPPRGMVPDNMKPPNGLCYSHPFAPKIQTPYLIEQMQALNLEGENSLYHSNSSSNSSLNQSPPETPTVTPHGPGRGPDKTRVNGIPPPTTFINNLPPLCDTTPPPPVFNNCTVPYTSYHATFNQIPQTSQPYPPRHPTGCYNCGTLGHLGIDCTAQNIEEITQKKTFSMDYNNAVRDTENK</sequence>
<evidence type="ECO:0000313" key="5">
    <source>
        <dbReference type="Proteomes" id="UP001431783"/>
    </source>
</evidence>
<evidence type="ECO:0000259" key="3">
    <source>
        <dbReference type="PROSITE" id="PS50158"/>
    </source>
</evidence>
<feature type="region of interest" description="Disordered" evidence="2">
    <location>
        <begin position="399"/>
        <end position="441"/>
    </location>
</feature>
<dbReference type="PANTHER" id="PTHR16195">
    <property type="entry name" value="ZINC FINGER CCHC DOMAIN CONTAINING PROTEIN"/>
    <property type="match status" value="1"/>
</dbReference>
<protein>
    <recommendedName>
        <fullName evidence="3">CCHC-type domain-containing protein</fullName>
    </recommendedName>
</protein>
<dbReference type="Gene3D" id="4.10.60.10">
    <property type="entry name" value="Zinc finger, CCHC-type"/>
    <property type="match status" value="1"/>
</dbReference>
<dbReference type="GO" id="GO:0003676">
    <property type="term" value="F:nucleic acid binding"/>
    <property type="evidence" value="ECO:0007669"/>
    <property type="project" value="InterPro"/>
</dbReference>
<evidence type="ECO:0000256" key="1">
    <source>
        <dbReference type="PROSITE-ProRule" id="PRU00047"/>
    </source>
</evidence>
<keyword evidence="1" id="KW-0479">Metal-binding</keyword>
<dbReference type="Pfam" id="PF25479">
    <property type="entry name" value="Vts1"/>
    <property type="match status" value="1"/>
</dbReference>
<evidence type="ECO:0000313" key="4">
    <source>
        <dbReference type="EMBL" id="KAK9870439.1"/>
    </source>
</evidence>
<feature type="domain" description="CCHC-type" evidence="3">
    <location>
        <begin position="493"/>
        <end position="506"/>
    </location>
</feature>
<dbReference type="GO" id="GO:0008270">
    <property type="term" value="F:zinc ion binding"/>
    <property type="evidence" value="ECO:0007669"/>
    <property type="project" value="UniProtKB-KW"/>
</dbReference>
<accession>A0AAW1TJL3</accession>
<feature type="compositionally biased region" description="Polar residues" evidence="2">
    <location>
        <begin position="264"/>
        <end position="278"/>
    </location>
</feature>
<dbReference type="EMBL" id="JARQZJ010000003">
    <property type="protein sequence ID" value="KAK9870439.1"/>
    <property type="molecule type" value="Genomic_DNA"/>
</dbReference>
<reference evidence="4 5" key="1">
    <citation type="submission" date="2023-03" db="EMBL/GenBank/DDBJ databases">
        <title>Genome insight into feeding habits of ladybird beetles.</title>
        <authorList>
            <person name="Li H.-S."/>
            <person name="Huang Y.-H."/>
            <person name="Pang H."/>
        </authorList>
    </citation>
    <scope>NUCLEOTIDE SEQUENCE [LARGE SCALE GENOMIC DNA]</scope>
    <source>
        <strain evidence="4">SYSU_2023b</strain>
        <tissue evidence="4">Whole body</tissue>
    </source>
</reference>
<proteinExistence type="predicted"/>
<name>A0AAW1TJL3_9CUCU</name>
<feature type="compositionally biased region" description="Pro residues" evidence="2">
    <location>
        <begin position="247"/>
        <end position="256"/>
    </location>
</feature>
<dbReference type="PROSITE" id="PS50158">
    <property type="entry name" value="ZF_CCHC"/>
    <property type="match status" value="1"/>
</dbReference>
<dbReference type="InterPro" id="IPR001878">
    <property type="entry name" value="Znf_CCHC"/>
</dbReference>
<dbReference type="InterPro" id="IPR057327">
    <property type="entry name" value="Vts1_dom"/>
</dbReference>
<dbReference type="Proteomes" id="UP001431783">
    <property type="component" value="Unassembled WGS sequence"/>
</dbReference>
<keyword evidence="1" id="KW-0862">Zinc</keyword>
<gene>
    <name evidence="4" type="ORF">WA026_008007</name>
</gene>
<feature type="region of interest" description="Disordered" evidence="2">
    <location>
        <begin position="247"/>
        <end position="278"/>
    </location>
</feature>
<dbReference type="Pfam" id="PF00098">
    <property type="entry name" value="zf-CCHC"/>
    <property type="match status" value="1"/>
</dbReference>